<protein>
    <recommendedName>
        <fullName evidence="4">Bax inhibitor-1/YccA family protein</fullName>
    </recommendedName>
</protein>
<reference evidence="2 3" key="1">
    <citation type="submission" date="2016-10" db="EMBL/GenBank/DDBJ databases">
        <title>Lutibacter sp. LPB0138, isolated from marine gastropod.</title>
        <authorList>
            <person name="Kim E."/>
            <person name="Yi H."/>
        </authorList>
    </citation>
    <scope>NUCLEOTIDE SEQUENCE [LARGE SCALE GENOMIC DNA]</scope>
    <source>
        <strain evidence="2 3">LPB0138</strain>
    </source>
</reference>
<keyword evidence="1" id="KW-0812">Transmembrane</keyword>
<feature type="transmembrane region" description="Helical" evidence="1">
    <location>
        <begin position="215"/>
        <end position="233"/>
    </location>
</feature>
<feature type="transmembrane region" description="Helical" evidence="1">
    <location>
        <begin position="181"/>
        <end position="203"/>
    </location>
</feature>
<feature type="transmembrane region" description="Helical" evidence="1">
    <location>
        <begin position="148"/>
        <end position="169"/>
    </location>
</feature>
<evidence type="ECO:0000313" key="2">
    <source>
        <dbReference type="EMBL" id="AOW20509.1"/>
    </source>
</evidence>
<dbReference type="OrthoDB" id="116480at2"/>
<evidence type="ECO:0000256" key="1">
    <source>
        <dbReference type="SAM" id="Phobius"/>
    </source>
</evidence>
<sequence length="246" mass="27999">MSLLNYKTSNPAFSPGVWKGYSSSSNKMSLSGVIFKTLFCLILVGISTWYVWDLVHKGIDVKWYTSLGLLAAIVLSILTSYKHKWAKFTAPLYALSKGFFLGGFSAYAELQFEGLPMKAVGVTIVTFFIMLILYKLKIINVTSRFRSVIISATVTIMIIYLISWILSFFGISMKFIYGTSWFAIGFNIIAAVVASLALLLDFDFIDRKINRVPKYMEWVATWGLLVTLIWLYIEVLRLMKKFAIRF</sequence>
<name>A0A1D8P7G7_9FLAO</name>
<evidence type="ECO:0008006" key="4">
    <source>
        <dbReference type="Google" id="ProtNLM"/>
    </source>
</evidence>
<dbReference type="PIRSF" id="PIRSF009160">
    <property type="entry name" value="UCP009160"/>
    <property type="match status" value="1"/>
</dbReference>
<feature type="transmembrane region" description="Helical" evidence="1">
    <location>
        <begin position="88"/>
        <end position="107"/>
    </location>
</feature>
<keyword evidence="1" id="KW-1133">Transmembrane helix</keyword>
<dbReference type="PANTHER" id="PTHR41282:SF1">
    <property type="entry name" value="CONSERVED TRANSMEMBRANE PROTEIN-RELATED"/>
    <property type="match status" value="1"/>
</dbReference>
<dbReference type="InterPro" id="IPR010539">
    <property type="entry name" value="BaxI_1-like"/>
</dbReference>
<keyword evidence="3" id="KW-1185">Reference proteome</keyword>
<dbReference type="PANTHER" id="PTHR41282">
    <property type="entry name" value="CONSERVED TRANSMEMBRANE PROTEIN-RELATED"/>
    <property type="match status" value="1"/>
</dbReference>
<proteinExistence type="predicted"/>
<feature type="transmembrane region" description="Helical" evidence="1">
    <location>
        <begin position="63"/>
        <end position="81"/>
    </location>
</feature>
<dbReference type="Proteomes" id="UP000176050">
    <property type="component" value="Chromosome"/>
</dbReference>
<evidence type="ECO:0000313" key="3">
    <source>
        <dbReference type="Proteomes" id="UP000176050"/>
    </source>
</evidence>
<feature type="transmembrane region" description="Helical" evidence="1">
    <location>
        <begin position="119"/>
        <end position="136"/>
    </location>
</feature>
<accession>A0A1D8P7G7</accession>
<dbReference type="RefSeq" id="WP_070236652.1">
    <property type="nucleotide sequence ID" value="NZ_CP017478.1"/>
</dbReference>
<dbReference type="KEGG" id="lul:LPB138_07395"/>
<dbReference type="AlphaFoldDB" id="A0A1D8P7G7"/>
<dbReference type="Pfam" id="PF12811">
    <property type="entry name" value="BaxI_1"/>
    <property type="match status" value="1"/>
</dbReference>
<dbReference type="STRING" id="1850246.LPB138_07395"/>
<feature type="transmembrane region" description="Helical" evidence="1">
    <location>
        <begin position="33"/>
        <end position="51"/>
    </location>
</feature>
<dbReference type="EMBL" id="CP017478">
    <property type="protein sequence ID" value="AOW20509.1"/>
    <property type="molecule type" value="Genomic_DNA"/>
</dbReference>
<organism evidence="2 3">
    <name type="scientific">Urechidicola croceus</name>
    <dbReference type="NCBI Taxonomy" id="1850246"/>
    <lineage>
        <taxon>Bacteria</taxon>
        <taxon>Pseudomonadati</taxon>
        <taxon>Bacteroidota</taxon>
        <taxon>Flavobacteriia</taxon>
        <taxon>Flavobacteriales</taxon>
        <taxon>Flavobacteriaceae</taxon>
        <taxon>Urechidicola</taxon>
    </lineage>
</organism>
<keyword evidence="1" id="KW-0472">Membrane</keyword>
<gene>
    <name evidence="2" type="ORF">LPB138_07395</name>
</gene>